<proteinExistence type="inferred from homology"/>
<dbReference type="InterPro" id="IPR042231">
    <property type="entry name" value="Cho/carn_acyl_trans_2"/>
</dbReference>
<sequence length="672" mass="76029">MFQSAPNYSISTALKPITDMRFLSKGRVFWNLTKSSITYQTPNAVVRLRPVNFSSSSNQNDVGDKCQTKQKQKLLQYHVLPLEETLKRFMDTVKPLLTCEEYEQQEKITKKFADEEGAELQKLLVETGCEEKNWLAHRWLKVAYLQYRDPVTVYVSPGMTFPVQNFADTQAYVDYAAKVVFGLGEFKDMVDAGKMPILKMGKHELDNSQFGKVFGTCRIPQRVTDCIVYNPCSDYVVVLFKNHFYKMQLYNCNGSLLSAKVLAKEIKKIMEMEASSPFGTPFGLLTTDTRDNWAEAYEHLVKLPGNSEAVKVIQGALFTVSLDQCMTPEPGQETNQLALQLIHGGGSKMNSSNRWMDKTVQLIINPNGMVGFTYEHSPAEGQPIAMMMDYVVKKMKEDKSFGECGATDDYKPASKLKFCPLNPCIEQWVFIAQRNIDKLVYNLQMEVLKFEGFGKDVIKKLRLGPDSFIQIALQLTFYKMHKVPAAQYESAHLRIFDEGRTETIRSCSNESVEFCRAVDECKGTDKYRGELLRKAVNSHQSYTKLALQGRGVDRHLLGLKLMAVENDLPVPKFYSSPGFVKSSHFRVSTSQVATPYDAFMGYGPATDDGYACCYNPRECDIIFAISAWRHNNITNHVKFAKTLAASLIEMKNLAEHAPPPPPPEKPKCQSKL</sequence>
<organism evidence="7 8">
    <name type="scientific">Drosophila lebanonensis</name>
    <name type="common">Fruit fly</name>
    <name type="synonym">Scaptodrosophila lebanonensis</name>
    <dbReference type="NCBI Taxonomy" id="7225"/>
    <lineage>
        <taxon>Eukaryota</taxon>
        <taxon>Metazoa</taxon>
        <taxon>Ecdysozoa</taxon>
        <taxon>Arthropoda</taxon>
        <taxon>Hexapoda</taxon>
        <taxon>Insecta</taxon>
        <taxon>Pterygota</taxon>
        <taxon>Neoptera</taxon>
        <taxon>Endopterygota</taxon>
        <taxon>Diptera</taxon>
        <taxon>Brachycera</taxon>
        <taxon>Muscomorpha</taxon>
        <taxon>Ephydroidea</taxon>
        <taxon>Drosophilidae</taxon>
        <taxon>Scaptodrosophila</taxon>
    </lineage>
</organism>
<evidence type="ECO:0000256" key="5">
    <source>
        <dbReference type="RuleBase" id="RU003801"/>
    </source>
</evidence>
<dbReference type="GO" id="GO:0004092">
    <property type="term" value="F:carnitine O-acetyltransferase activity"/>
    <property type="evidence" value="ECO:0007669"/>
    <property type="project" value="TreeGrafter"/>
</dbReference>
<dbReference type="GO" id="GO:0005777">
    <property type="term" value="C:peroxisome"/>
    <property type="evidence" value="ECO:0007669"/>
    <property type="project" value="TreeGrafter"/>
</dbReference>
<dbReference type="OrthoDB" id="240216at2759"/>
<dbReference type="InterPro" id="IPR000542">
    <property type="entry name" value="Carn_acyl_trans"/>
</dbReference>
<reference evidence="8" key="1">
    <citation type="submission" date="2025-08" db="UniProtKB">
        <authorList>
            <consortium name="RefSeq"/>
        </authorList>
    </citation>
    <scope>IDENTIFICATION</scope>
    <source>
        <strain evidence="8">11010-0011.00</strain>
        <tissue evidence="8">Whole body</tissue>
    </source>
</reference>
<evidence type="ECO:0000256" key="1">
    <source>
        <dbReference type="ARBA" id="ARBA00005232"/>
    </source>
</evidence>
<evidence type="ECO:0000256" key="3">
    <source>
        <dbReference type="ARBA" id="ARBA00023315"/>
    </source>
</evidence>
<dbReference type="InterPro" id="IPR039551">
    <property type="entry name" value="Cho/carn_acyl_trans"/>
</dbReference>
<gene>
    <name evidence="8" type="primary">LOC115626293</name>
</gene>
<evidence type="ECO:0000256" key="4">
    <source>
        <dbReference type="PIRSR" id="PIRSR600542-1"/>
    </source>
</evidence>
<evidence type="ECO:0000313" key="7">
    <source>
        <dbReference type="Proteomes" id="UP000504634"/>
    </source>
</evidence>
<dbReference type="RefSeq" id="XP_030377479.1">
    <property type="nucleotide sequence ID" value="XM_030521619.1"/>
</dbReference>
<feature type="active site" description="Proton acceptor" evidence="4">
    <location>
        <position position="376"/>
    </location>
</feature>
<dbReference type="GO" id="GO:0019254">
    <property type="term" value="P:carnitine metabolic process, CoA-linked"/>
    <property type="evidence" value="ECO:0007669"/>
    <property type="project" value="TreeGrafter"/>
</dbReference>
<dbReference type="SUPFAM" id="SSF52777">
    <property type="entry name" value="CoA-dependent acyltransferases"/>
    <property type="match status" value="2"/>
</dbReference>
<dbReference type="GeneID" id="115626293"/>
<comment type="similarity">
    <text evidence="1 5">Belongs to the carnitine/choline acetyltransferase family.</text>
</comment>
<dbReference type="Gene3D" id="3.30.559.70">
    <property type="entry name" value="Choline/Carnitine o-acyltransferase, domain 2"/>
    <property type="match status" value="1"/>
</dbReference>
<dbReference type="PANTHER" id="PTHR22589:SF103">
    <property type="entry name" value="CARNITINE O-ACETYL-TRANSFERASE, ISOFORM A-RELATED"/>
    <property type="match status" value="1"/>
</dbReference>
<keyword evidence="2 5" id="KW-0808">Transferase</keyword>
<dbReference type="AlphaFoldDB" id="A0A6J2TN64"/>
<dbReference type="Pfam" id="PF00755">
    <property type="entry name" value="Carn_acyltransf"/>
    <property type="match status" value="1"/>
</dbReference>
<accession>A0A6J2TN64</accession>
<dbReference type="Proteomes" id="UP000504634">
    <property type="component" value="Unplaced"/>
</dbReference>
<dbReference type="PROSITE" id="PS00440">
    <property type="entry name" value="ACYLTRANSF_C_2"/>
    <property type="match status" value="1"/>
</dbReference>
<protein>
    <submittedName>
        <fullName evidence="8">Carnitine O-acetyltransferase-like isoform X1</fullName>
    </submittedName>
</protein>
<dbReference type="Gene3D" id="3.30.559.10">
    <property type="entry name" value="Chloramphenicol acetyltransferase-like domain"/>
    <property type="match status" value="1"/>
</dbReference>
<name>A0A6J2TN64_DROLE</name>
<keyword evidence="3 5" id="KW-0012">Acyltransferase</keyword>
<dbReference type="FunFam" id="3.30.559.70:FF:000010">
    <property type="entry name" value="Carnitine O-Acetyl-Transferase, isoform B"/>
    <property type="match status" value="1"/>
</dbReference>
<evidence type="ECO:0000313" key="8">
    <source>
        <dbReference type="RefSeq" id="XP_030377479.1"/>
    </source>
</evidence>
<feature type="domain" description="Choline/carnitine acyltransferase" evidence="6">
    <location>
        <begin position="79"/>
        <end position="644"/>
    </location>
</feature>
<keyword evidence="7" id="KW-1185">Reference proteome</keyword>
<dbReference type="InterPro" id="IPR023213">
    <property type="entry name" value="CAT-like_dom_sf"/>
</dbReference>
<evidence type="ECO:0000259" key="6">
    <source>
        <dbReference type="Pfam" id="PF00755"/>
    </source>
</evidence>
<evidence type="ECO:0000256" key="2">
    <source>
        <dbReference type="ARBA" id="ARBA00022679"/>
    </source>
</evidence>
<dbReference type="PANTHER" id="PTHR22589">
    <property type="entry name" value="CARNITINE O-ACYLTRANSFERASE"/>
    <property type="match status" value="1"/>
</dbReference>